<reference evidence="1" key="1">
    <citation type="submission" date="2009-07" db="EMBL/GenBank/DDBJ databases">
        <authorList>
            <person name="Weinstock G."/>
            <person name="Sodergren E."/>
            <person name="Clifton S."/>
            <person name="Fulton L."/>
            <person name="Fulton B."/>
            <person name="Courtney L."/>
            <person name="Fronick C."/>
            <person name="Harrison M."/>
            <person name="Strong C."/>
            <person name="Farmer C."/>
            <person name="Delahaunty K."/>
            <person name="Markovic C."/>
            <person name="Hall O."/>
            <person name="Minx P."/>
            <person name="Tomlinson C."/>
            <person name="Mitreva M."/>
            <person name="Nelson J."/>
            <person name="Hou S."/>
            <person name="Wollam A."/>
            <person name="Pepin K.H."/>
            <person name="Johnson M."/>
            <person name="Bhonagiri V."/>
            <person name="Nash W.E."/>
            <person name="Warren W."/>
            <person name="Chinwalla A."/>
            <person name="Mardis E.R."/>
            <person name="Wilson R.K."/>
        </authorList>
    </citation>
    <scope>NUCLEOTIDE SEQUENCE [LARGE SCALE GENOMIC DNA]</scope>
    <source>
        <strain evidence="1">DSM 14469</strain>
    </source>
</reference>
<protein>
    <submittedName>
        <fullName evidence="1">Uncharacterized protein</fullName>
    </submittedName>
</protein>
<comment type="caution">
    <text evidence="1">The sequence shown here is derived from an EMBL/GenBank/DDBJ whole genome shotgun (WGS) entry which is preliminary data.</text>
</comment>
<accession>C6LJ84</accession>
<evidence type="ECO:0000313" key="2">
    <source>
        <dbReference type="Proteomes" id="UP000005561"/>
    </source>
</evidence>
<dbReference type="AlphaFoldDB" id="C6LJ84"/>
<sequence>MLPLCSQNLQNLPIVCGWMYGTGFCCKYFYCKLPALLQYMISWSGHL</sequence>
<evidence type="ECO:0000313" key="1">
    <source>
        <dbReference type="EMBL" id="EET59404.1"/>
    </source>
</evidence>
<dbReference type="EMBL" id="ACCL02000019">
    <property type="protein sequence ID" value="EET59404.1"/>
    <property type="molecule type" value="Genomic_DNA"/>
</dbReference>
<dbReference type="Proteomes" id="UP000005561">
    <property type="component" value="Unassembled WGS sequence"/>
</dbReference>
<proteinExistence type="predicted"/>
<keyword evidence="2" id="KW-1185">Reference proteome</keyword>
<name>C6LJ84_9FIRM</name>
<organism evidence="1 2">
    <name type="scientific">Marvinbryantia formatexigens DSM 14469</name>
    <dbReference type="NCBI Taxonomy" id="478749"/>
    <lineage>
        <taxon>Bacteria</taxon>
        <taxon>Bacillati</taxon>
        <taxon>Bacillota</taxon>
        <taxon>Clostridia</taxon>
        <taxon>Lachnospirales</taxon>
        <taxon>Lachnospiraceae</taxon>
        <taxon>Marvinbryantia</taxon>
    </lineage>
</organism>
<gene>
    <name evidence="1" type="ORF">BRYFOR_08719</name>
</gene>